<evidence type="ECO:0000313" key="7">
    <source>
        <dbReference type="Proteomes" id="UP001222087"/>
    </source>
</evidence>
<dbReference type="PANTHER" id="PTHR19211:SF6">
    <property type="entry name" value="BLL7188 PROTEIN"/>
    <property type="match status" value="1"/>
</dbReference>
<keyword evidence="2" id="KW-0547">Nucleotide-binding</keyword>
<sequence length="483" mass="54544">MHKPIQFKNFGLSFPQKQCFLDFSAEVLYGSRIAIIGRNGTGKSTLLKAFNGTCVYHEGSIHLPDNIKLGYLPQIIDTHEPWSGGERLNRTLTAALCHSPNLLLLDEPTNHLDKRNRISLMRMLQFYLGTLIIVSHDTELLRNSVDTLWHIDNGKIHIFSGNYDDYIREKELRRLSIENELTRLNRQKKGMHDKLRQEQQRTAKSCAKGEKKVANRKWLKTVGDLKGMKAEKSQGKKLKVIDSTKANLTNRLAELSLPESIVPKFYINSHKITNRPLVQIASGALEYFPGKPLLSNIGLTISGRDRIALIGDNGSGKSTFVKAIFDDGNLKKTGTWILPNRTTVGYLDQHYQNLHSDKTVLEMVALFMPKATNNDLRAHLNDFLFRKTEEVETTIADLSGGEKARLSLCCIAAKTPALLILDEITNNLDLETRAHVIQVLKNYPGAMIVISHDDDFLQSIEIEKVYLIRQGTIAWVASLEKSY</sequence>
<feature type="domain" description="ABC transporter" evidence="5">
    <location>
        <begin position="278"/>
        <end position="483"/>
    </location>
</feature>
<dbReference type="SMART" id="SM00382">
    <property type="entry name" value="AAA"/>
    <property type="match status" value="2"/>
</dbReference>
<protein>
    <submittedName>
        <fullName evidence="6">ATP-binding cassette domain-containing protein</fullName>
    </submittedName>
</protein>
<dbReference type="InterPro" id="IPR050611">
    <property type="entry name" value="ABCF"/>
</dbReference>
<dbReference type="PANTHER" id="PTHR19211">
    <property type="entry name" value="ATP-BINDING TRANSPORT PROTEIN-RELATED"/>
    <property type="match status" value="1"/>
</dbReference>
<evidence type="ECO:0000256" key="3">
    <source>
        <dbReference type="ARBA" id="ARBA00022840"/>
    </source>
</evidence>
<gene>
    <name evidence="6" type="ORF">PXX05_04160</name>
</gene>
<dbReference type="GO" id="GO:0005524">
    <property type="term" value="F:ATP binding"/>
    <property type="evidence" value="ECO:0007669"/>
    <property type="project" value="UniProtKB-KW"/>
</dbReference>
<accession>A0ABY8AY03</accession>
<dbReference type="InterPro" id="IPR017871">
    <property type="entry name" value="ABC_transporter-like_CS"/>
</dbReference>
<reference evidence="6 7" key="1">
    <citation type="submission" date="2023-02" db="EMBL/GenBank/DDBJ databases">
        <title>Genome Sequence of L. cardiaca H63T.</title>
        <authorList>
            <person name="Lopez A.E."/>
            <person name="Cianciotto N.P."/>
        </authorList>
    </citation>
    <scope>NUCLEOTIDE SEQUENCE [LARGE SCALE GENOMIC DNA]</scope>
    <source>
        <strain evidence="6 7">H63</strain>
    </source>
</reference>
<keyword evidence="1" id="KW-0677">Repeat</keyword>
<dbReference type="InterPro" id="IPR003439">
    <property type="entry name" value="ABC_transporter-like_ATP-bd"/>
</dbReference>
<evidence type="ECO:0000256" key="2">
    <source>
        <dbReference type="ARBA" id="ARBA00022741"/>
    </source>
</evidence>
<dbReference type="RefSeq" id="WP_275089802.1">
    <property type="nucleotide sequence ID" value="NZ_CP119078.1"/>
</dbReference>
<name>A0ABY8AY03_9GAMM</name>
<evidence type="ECO:0000313" key="6">
    <source>
        <dbReference type="EMBL" id="WED43987.1"/>
    </source>
</evidence>
<dbReference type="SUPFAM" id="SSF52540">
    <property type="entry name" value="P-loop containing nucleoside triphosphate hydrolases"/>
    <property type="match status" value="2"/>
</dbReference>
<dbReference type="CDD" id="cd03221">
    <property type="entry name" value="ABCF_EF-3"/>
    <property type="match status" value="2"/>
</dbReference>
<feature type="region of interest" description="Disordered" evidence="4">
    <location>
        <begin position="188"/>
        <end position="207"/>
    </location>
</feature>
<feature type="compositionally biased region" description="Basic and acidic residues" evidence="4">
    <location>
        <begin position="190"/>
        <end position="207"/>
    </location>
</feature>
<evidence type="ECO:0000259" key="5">
    <source>
        <dbReference type="PROSITE" id="PS50893"/>
    </source>
</evidence>
<evidence type="ECO:0000256" key="4">
    <source>
        <dbReference type="SAM" id="MobiDB-lite"/>
    </source>
</evidence>
<feature type="domain" description="ABC transporter" evidence="5">
    <location>
        <begin position="5"/>
        <end position="178"/>
    </location>
</feature>
<dbReference type="Pfam" id="PF00005">
    <property type="entry name" value="ABC_tran"/>
    <property type="match status" value="2"/>
</dbReference>
<dbReference type="PROSITE" id="PS50893">
    <property type="entry name" value="ABC_TRANSPORTER_2"/>
    <property type="match status" value="2"/>
</dbReference>
<keyword evidence="7" id="KW-1185">Reference proteome</keyword>
<dbReference type="PROSITE" id="PS00211">
    <property type="entry name" value="ABC_TRANSPORTER_1"/>
    <property type="match status" value="1"/>
</dbReference>
<dbReference type="EMBL" id="CP119078">
    <property type="protein sequence ID" value="WED43987.1"/>
    <property type="molecule type" value="Genomic_DNA"/>
</dbReference>
<organism evidence="6 7">
    <name type="scientific">Legionella cardiaca</name>
    <dbReference type="NCBI Taxonomy" id="1071983"/>
    <lineage>
        <taxon>Bacteria</taxon>
        <taxon>Pseudomonadati</taxon>
        <taxon>Pseudomonadota</taxon>
        <taxon>Gammaproteobacteria</taxon>
        <taxon>Legionellales</taxon>
        <taxon>Legionellaceae</taxon>
        <taxon>Legionella</taxon>
    </lineage>
</organism>
<dbReference type="InterPro" id="IPR027417">
    <property type="entry name" value="P-loop_NTPase"/>
</dbReference>
<dbReference type="InterPro" id="IPR003593">
    <property type="entry name" value="AAA+_ATPase"/>
</dbReference>
<proteinExistence type="predicted"/>
<dbReference type="Gene3D" id="3.40.50.300">
    <property type="entry name" value="P-loop containing nucleotide triphosphate hydrolases"/>
    <property type="match status" value="3"/>
</dbReference>
<keyword evidence="3 6" id="KW-0067">ATP-binding</keyword>
<evidence type="ECO:0000256" key="1">
    <source>
        <dbReference type="ARBA" id="ARBA00022737"/>
    </source>
</evidence>
<dbReference type="Proteomes" id="UP001222087">
    <property type="component" value="Chromosome"/>
</dbReference>